<dbReference type="GeneID" id="30967848"/>
<reference evidence="3" key="1">
    <citation type="journal article" date="2016" name="Proc. Natl. Acad. Sci. U.S.A.">
        <title>Comparative genomics of biotechnologically important yeasts.</title>
        <authorList>
            <person name="Riley R."/>
            <person name="Haridas S."/>
            <person name="Wolfe K.H."/>
            <person name="Lopes M.R."/>
            <person name="Hittinger C.T."/>
            <person name="Goeker M."/>
            <person name="Salamov A.A."/>
            <person name="Wisecaver J.H."/>
            <person name="Long T.M."/>
            <person name="Calvey C.H."/>
            <person name="Aerts A.L."/>
            <person name="Barry K.W."/>
            <person name="Choi C."/>
            <person name="Clum A."/>
            <person name="Coughlan A.Y."/>
            <person name="Deshpande S."/>
            <person name="Douglass A.P."/>
            <person name="Hanson S.J."/>
            <person name="Klenk H.-P."/>
            <person name="LaButti K.M."/>
            <person name="Lapidus A."/>
            <person name="Lindquist E.A."/>
            <person name="Lipzen A.M."/>
            <person name="Meier-Kolthoff J.P."/>
            <person name="Ohm R.A."/>
            <person name="Otillar R.P."/>
            <person name="Pangilinan J.L."/>
            <person name="Peng Y."/>
            <person name="Rokas A."/>
            <person name="Rosa C.A."/>
            <person name="Scheuner C."/>
            <person name="Sibirny A.A."/>
            <person name="Slot J.C."/>
            <person name="Stielow J.B."/>
            <person name="Sun H."/>
            <person name="Kurtzman C.P."/>
            <person name="Blackwell M."/>
            <person name="Grigoriev I.V."/>
            <person name="Jeffries T.W."/>
        </authorList>
    </citation>
    <scope>NUCLEOTIDE SEQUENCE</scope>
    <source>
        <strain evidence="3">DSM 1968</strain>
    </source>
</reference>
<dbReference type="EMBL" id="KV454501">
    <property type="protein sequence ID" value="ODV57864.1"/>
    <property type="molecule type" value="Genomic_DNA"/>
</dbReference>
<organism evidence="3 4">
    <name type="scientific">Ascoidea rubescens DSM 1968</name>
    <dbReference type="NCBI Taxonomy" id="1344418"/>
    <lineage>
        <taxon>Eukaryota</taxon>
        <taxon>Fungi</taxon>
        <taxon>Dikarya</taxon>
        <taxon>Ascomycota</taxon>
        <taxon>Saccharomycotina</taxon>
        <taxon>Saccharomycetes</taxon>
        <taxon>Ascoideaceae</taxon>
        <taxon>Ascoidea</taxon>
    </lineage>
</organism>
<evidence type="ECO:0000256" key="1">
    <source>
        <dbReference type="SAM" id="MobiDB-lite"/>
    </source>
</evidence>
<dbReference type="RefSeq" id="XP_020044171.1">
    <property type="nucleotide sequence ID" value="XM_020194212.1"/>
</dbReference>
<gene>
    <name evidence="3" type="ORF">ASCRUDRAFT_78229</name>
    <name evidence="2" type="ORF">ASCRUDRAFT_78323</name>
</gene>
<dbReference type="GeneID" id="30967814"/>
<evidence type="ECO:0000313" key="4">
    <source>
        <dbReference type="Proteomes" id="UP000095038"/>
    </source>
</evidence>
<dbReference type="RefSeq" id="XP_020044434.1">
    <property type="nucleotide sequence ID" value="XM_020194178.1"/>
</dbReference>
<reference evidence="4" key="2">
    <citation type="submission" date="2016-05" db="EMBL/GenBank/DDBJ databases">
        <title>Comparative genomics of biotechnologically important yeasts.</title>
        <authorList>
            <consortium name="DOE Joint Genome Institute"/>
            <person name="Riley R."/>
            <person name="Haridas S."/>
            <person name="Wolfe K.H."/>
            <person name="Lopes M.R."/>
            <person name="Hittinger C.T."/>
            <person name="Goker M."/>
            <person name="Salamov A."/>
            <person name="Wisecaver J."/>
            <person name="Long T.M."/>
            <person name="Aerts A.L."/>
            <person name="Barry K."/>
            <person name="Choi C."/>
            <person name="Clum A."/>
            <person name="Coughlan A.Y."/>
            <person name="Deshpande S."/>
            <person name="Douglass A.P."/>
            <person name="Hanson S.J."/>
            <person name="Klenk H.-P."/>
            <person name="Labutti K."/>
            <person name="Lapidus A."/>
            <person name="Lindquist E."/>
            <person name="Lipzen A."/>
            <person name="Meier-Kolthoff J.P."/>
            <person name="Ohm R.A."/>
            <person name="Otillar R.P."/>
            <person name="Pangilinan J."/>
            <person name="Peng Y."/>
            <person name="Rokas A."/>
            <person name="Rosa C.A."/>
            <person name="Scheuner C."/>
            <person name="Sibirny A.A."/>
            <person name="Slot J.C."/>
            <person name="Stielow J.B."/>
            <person name="Sun H."/>
            <person name="Kurtzman C.P."/>
            <person name="Blackwell M."/>
            <person name="Grigoriev I.V."/>
            <person name="Jeffries T.W."/>
        </authorList>
    </citation>
    <scope>NUCLEOTIDE SEQUENCE [LARGE SCALE GENOMIC DNA]</scope>
    <source>
        <strain evidence="4">DSM 1968</strain>
    </source>
</reference>
<sequence>MSSLAAPVNPSANGLKRFHLKPSRAQVNRCISGADVDSAFNSDSDSDCDSGSYLPKTFYLDTLSPLGLTAAGYETYSRFDMSCINKLSTAVNKPSVAAEKPSISIPTSIPISNCSSSSSSSIYSKSLSTYSDDAASDLSSQDSVTTDGTDVESELQDEKQKSQFTLRQQILQKEMDINNLVIAAHERHSKKQQVLKQFDPSIEIDESEYKYADTFNYAVSKRAAFKRCVRKLRNSIVSKTHRRGNNSGNDNGVVAADAYCNQFKSKQPHTSKRNYNKDAFRQAMAELVYLEYQDQLESLKGYY</sequence>
<proteinExistence type="predicted"/>
<evidence type="ECO:0000313" key="3">
    <source>
        <dbReference type="EMBL" id="ODV58127.1"/>
    </source>
</evidence>
<evidence type="ECO:0000313" key="2">
    <source>
        <dbReference type="EMBL" id="ODV57864.1"/>
    </source>
</evidence>
<feature type="compositionally biased region" description="Low complexity" evidence="1">
    <location>
        <begin position="134"/>
        <end position="143"/>
    </location>
</feature>
<dbReference type="Proteomes" id="UP000095038">
    <property type="component" value="Unassembled WGS sequence"/>
</dbReference>
<name>A0A1D2V9H4_9ASCO</name>
<dbReference type="AlphaFoldDB" id="A0A1D2V9H4"/>
<protein>
    <submittedName>
        <fullName evidence="3">Uncharacterized protein</fullName>
    </submittedName>
</protein>
<accession>A0A1D2V9H4</accession>
<keyword evidence="4" id="KW-1185">Reference proteome</keyword>
<dbReference type="EMBL" id="KV454495">
    <property type="protein sequence ID" value="ODV58127.1"/>
    <property type="molecule type" value="Genomic_DNA"/>
</dbReference>
<feature type="region of interest" description="Disordered" evidence="1">
    <location>
        <begin position="134"/>
        <end position="160"/>
    </location>
</feature>